<dbReference type="AlphaFoldDB" id="A0A7J4ZTR6"/>
<gene>
    <name evidence="1" type="ORF">F6V25_05195</name>
</gene>
<organism evidence="1 2">
    <name type="scientific">Oryzomonas japonica</name>
    <dbReference type="NCBI Taxonomy" id="2603858"/>
    <lineage>
        <taxon>Bacteria</taxon>
        <taxon>Pseudomonadati</taxon>
        <taxon>Thermodesulfobacteriota</taxon>
        <taxon>Desulfuromonadia</taxon>
        <taxon>Geobacterales</taxon>
        <taxon>Geobacteraceae</taxon>
        <taxon>Oryzomonas</taxon>
    </lineage>
</organism>
<dbReference type="Proteomes" id="UP000420562">
    <property type="component" value="Unassembled WGS sequence"/>
</dbReference>
<evidence type="ECO:0000313" key="2">
    <source>
        <dbReference type="Proteomes" id="UP000420562"/>
    </source>
</evidence>
<protein>
    <submittedName>
        <fullName evidence="1">Uncharacterized protein</fullName>
    </submittedName>
</protein>
<dbReference type="EMBL" id="VZQZ01000002">
    <property type="protein sequence ID" value="KAB0666812.1"/>
    <property type="molecule type" value="Genomic_DNA"/>
</dbReference>
<reference evidence="1 2" key="1">
    <citation type="submission" date="2019-09" db="EMBL/GenBank/DDBJ databases">
        <title>Geobacter sp. Red96, a novel strain isolated from paddy soil.</title>
        <authorList>
            <person name="Xu Z."/>
            <person name="Masuda Y."/>
            <person name="Itoh H."/>
            <person name="Senoo K."/>
        </authorList>
    </citation>
    <scope>NUCLEOTIDE SEQUENCE [LARGE SCALE GENOMIC DNA]</scope>
    <source>
        <strain evidence="1 2">Red96</strain>
    </source>
</reference>
<sequence length="117" mass="12953">MDRSIRYRVVSRGTEAIVLLVTLPENLLSRVTDFFDMKERQIPSLPSHDVEKNMAAYALRCEQTACSVFDKEVLSADSPCSAISSSLAIIHEVIPNISYANLKTILRKAGRLKGTGL</sequence>
<accession>A0A7J4ZTR6</accession>
<keyword evidence="2" id="KW-1185">Reference proteome</keyword>
<dbReference type="RefSeq" id="WP_151127546.1">
    <property type="nucleotide sequence ID" value="NZ_VZQZ01000002.1"/>
</dbReference>
<proteinExistence type="predicted"/>
<evidence type="ECO:0000313" key="1">
    <source>
        <dbReference type="EMBL" id="KAB0666812.1"/>
    </source>
</evidence>
<comment type="caution">
    <text evidence="1">The sequence shown here is derived from an EMBL/GenBank/DDBJ whole genome shotgun (WGS) entry which is preliminary data.</text>
</comment>
<name>A0A7J4ZTR6_9BACT</name>